<protein>
    <submittedName>
        <fullName evidence="3">Trypsin-like peptidase domain-containing protein</fullName>
    </submittedName>
</protein>
<dbReference type="Gene3D" id="2.40.10.120">
    <property type="match status" value="1"/>
</dbReference>
<dbReference type="SUPFAM" id="SSF50494">
    <property type="entry name" value="Trypsin-like serine proteases"/>
    <property type="match status" value="1"/>
</dbReference>
<organism evidence="3 4">
    <name type="scientific">Treponema vincentii</name>
    <dbReference type="NCBI Taxonomy" id="69710"/>
    <lineage>
        <taxon>Bacteria</taxon>
        <taxon>Pseudomonadati</taxon>
        <taxon>Spirochaetota</taxon>
        <taxon>Spirochaetia</taxon>
        <taxon>Spirochaetales</taxon>
        <taxon>Treponemataceae</taxon>
        <taxon>Treponema</taxon>
    </lineage>
</organism>
<dbReference type="RefSeq" id="WP_162663023.1">
    <property type="nucleotide sequence ID" value="NZ_CP048020.1"/>
</dbReference>
<evidence type="ECO:0000313" key="3">
    <source>
        <dbReference type="EMBL" id="QHX42826.1"/>
    </source>
</evidence>
<dbReference type="Pfam" id="PF13365">
    <property type="entry name" value="Trypsin_2"/>
    <property type="match status" value="1"/>
</dbReference>
<dbReference type="InterPro" id="IPR001940">
    <property type="entry name" value="Peptidase_S1C"/>
</dbReference>
<dbReference type="PRINTS" id="PR00834">
    <property type="entry name" value="PROTEASES2C"/>
</dbReference>
<dbReference type="EMBL" id="CP048020">
    <property type="protein sequence ID" value="QHX42826.1"/>
    <property type="molecule type" value="Genomic_DNA"/>
</dbReference>
<reference evidence="3 4" key="1">
    <citation type="submission" date="2020-01" db="EMBL/GenBank/DDBJ databases">
        <title>Complete genome sequence of a human oral phylogroup 1 Treponema sp. strain ATCC 700766, originally isolated from periodontitis dental plaque.</title>
        <authorList>
            <person name="Chan Y."/>
            <person name="Huo Y.-B."/>
            <person name="Yu X.-L."/>
            <person name="Zeng H."/>
            <person name="Leung W.-K."/>
            <person name="Watt R.M."/>
        </authorList>
    </citation>
    <scope>NUCLEOTIDE SEQUENCE [LARGE SCALE GENOMIC DNA]</scope>
    <source>
        <strain evidence="3 4">OMZ 804</strain>
    </source>
</reference>
<keyword evidence="2" id="KW-0732">Signal</keyword>
<feature type="chain" id="PRO_5026895373" evidence="2">
    <location>
        <begin position="20"/>
        <end position="595"/>
    </location>
</feature>
<dbReference type="GO" id="GO:0004252">
    <property type="term" value="F:serine-type endopeptidase activity"/>
    <property type="evidence" value="ECO:0007669"/>
    <property type="project" value="InterPro"/>
</dbReference>
<evidence type="ECO:0000313" key="4">
    <source>
        <dbReference type="Proteomes" id="UP000464374"/>
    </source>
</evidence>
<accession>A0A6P1XZ20</accession>
<dbReference type="InterPro" id="IPR009003">
    <property type="entry name" value="Peptidase_S1_PA"/>
</dbReference>
<proteinExistence type="predicted"/>
<dbReference type="AlphaFoldDB" id="A0A6P1XZ20"/>
<feature type="region of interest" description="Disordered" evidence="1">
    <location>
        <begin position="406"/>
        <end position="428"/>
    </location>
</feature>
<name>A0A6P1XZ20_9SPIR</name>
<dbReference type="Proteomes" id="UP000464374">
    <property type="component" value="Chromosome"/>
</dbReference>
<evidence type="ECO:0000256" key="1">
    <source>
        <dbReference type="SAM" id="MobiDB-lite"/>
    </source>
</evidence>
<sequence length="595" mass="65503">MKNKIICLLFSLSVTVAFADIRNAVCIVRPNYSEKTIAFMEDTSDQLKTAGYSDLADLFKDAKEGVFGSGFFIKGQNKKDYVLTNYHVAAYATSLTLEIENTNGETTKIENCKVIAVDEELDLAIAEVPSGKVDSYLTFASKTPVDGIDVWSAGYPGLAGKPMWQLGKGTVTNARARLPDDIDPKISTFIQHSAPIDSGNSGSPLLVKAANAPSGYEIIGINSAKAIFRQATNFAIPASTITNFMDERAFAGNKKIERNLTASLNVFAESCKHFKIDKESDKNKEIVKRIRKLAIYISEDYAIRNGLDVYMKALRKAPKLFRNEILAASIFGNPINGIRTALAYDIYTTIDPEENTYLPDTGTDINSLKKTDNGYEFVLYDEVQKSKFFTVWKKSYNSWQMDGASLNESPQSGTASKDQNKKSAKKDKKAAGKSSIFIEEIPTTMRIPLSYIGFNRDTGWKSAFSFGFFYSFKYVEVGISAIIDKPRDANARGDKSSFGFSGKGSFNFAFGLSPELKGQIPININNVLYIAPQAFVGVGLFIPPVDTFVHYGAGVEFVPVNFTTLSFGADFIARTYLKGTKTTNLGVRINASIRF</sequence>
<dbReference type="PANTHER" id="PTHR43019:SF23">
    <property type="entry name" value="PROTEASE DO-LIKE 5, CHLOROPLASTIC"/>
    <property type="match status" value="1"/>
</dbReference>
<dbReference type="GO" id="GO:0006508">
    <property type="term" value="P:proteolysis"/>
    <property type="evidence" value="ECO:0007669"/>
    <property type="project" value="InterPro"/>
</dbReference>
<dbReference type="KEGG" id="trz:GWP43_04520"/>
<feature type="signal peptide" evidence="2">
    <location>
        <begin position="1"/>
        <end position="19"/>
    </location>
</feature>
<evidence type="ECO:0000256" key="2">
    <source>
        <dbReference type="SAM" id="SignalP"/>
    </source>
</evidence>
<dbReference type="PANTHER" id="PTHR43019">
    <property type="entry name" value="SERINE ENDOPROTEASE DEGS"/>
    <property type="match status" value="1"/>
</dbReference>
<gene>
    <name evidence="3" type="ORF">GWP43_04520</name>
</gene>